<keyword evidence="2 5" id="KW-0812">Transmembrane</keyword>
<protein>
    <submittedName>
        <fullName evidence="6">Lipooligosaccharide flippase</fullName>
    </submittedName>
</protein>
<feature type="transmembrane region" description="Helical" evidence="5">
    <location>
        <begin position="20"/>
        <end position="39"/>
    </location>
</feature>
<feature type="transmembrane region" description="Helical" evidence="5">
    <location>
        <begin position="138"/>
        <end position="158"/>
    </location>
</feature>
<evidence type="ECO:0000256" key="4">
    <source>
        <dbReference type="ARBA" id="ARBA00023136"/>
    </source>
</evidence>
<feature type="transmembrane region" description="Helical" evidence="5">
    <location>
        <begin position="297"/>
        <end position="317"/>
    </location>
</feature>
<gene>
    <name evidence="6" type="ordered locus">VFMJ11_0181</name>
</gene>
<keyword evidence="3 5" id="KW-1133">Transmembrane helix</keyword>
<evidence type="ECO:0000256" key="3">
    <source>
        <dbReference type="ARBA" id="ARBA00022989"/>
    </source>
</evidence>
<dbReference type="InterPro" id="IPR052556">
    <property type="entry name" value="PolySynth_Transporter"/>
</dbReference>
<feature type="transmembrane region" description="Helical" evidence="5">
    <location>
        <begin position="178"/>
        <end position="197"/>
    </location>
</feature>
<dbReference type="Pfam" id="PF01943">
    <property type="entry name" value="Polysacc_synt"/>
    <property type="match status" value="1"/>
</dbReference>
<evidence type="ECO:0000313" key="7">
    <source>
        <dbReference type="Proteomes" id="UP000001857"/>
    </source>
</evidence>
<comment type="subcellular location">
    <subcellularLocation>
        <location evidence="1">Membrane</location>
        <topology evidence="1">Multi-pass membrane protein</topology>
    </subcellularLocation>
</comment>
<dbReference type="EMBL" id="CP001139">
    <property type="protein sequence ID" value="ACH64983.1"/>
    <property type="molecule type" value="Genomic_DNA"/>
</dbReference>
<dbReference type="InterPro" id="IPR002797">
    <property type="entry name" value="Polysacc_synth"/>
</dbReference>
<feature type="transmembrane region" description="Helical" evidence="5">
    <location>
        <begin position="107"/>
        <end position="132"/>
    </location>
</feature>
<feature type="transmembrane region" description="Helical" evidence="5">
    <location>
        <begin position="217"/>
        <end position="235"/>
    </location>
</feature>
<evidence type="ECO:0000313" key="6">
    <source>
        <dbReference type="EMBL" id="ACH64983.1"/>
    </source>
</evidence>
<reference evidence="7" key="1">
    <citation type="submission" date="2008-08" db="EMBL/GenBank/DDBJ databases">
        <title>Complete sequence of Vibrio fischeri strain MJ11.</title>
        <authorList>
            <person name="Mandel M.J."/>
            <person name="Stabb E.V."/>
            <person name="Ruby E.G."/>
            <person name="Ferriera S."/>
            <person name="Johnson J."/>
            <person name="Kravitz S."/>
            <person name="Beeson K."/>
            <person name="Sutton G."/>
            <person name="Rogers Y.-H."/>
            <person name="Friedman R."/>
            <person name="Frazier M."/>
            <person name="Venter J.C."/>
        </authorList>
    </citation>
    <scope>NUCLEOTIDE SEQUENCE [LARGE SCALE GENOMIC DNA]</scope>
    <source>
        <strain evidence="7">MJ11</strain>
    </source>
</reference>
<evidence type="ECO:0000256" key="2">
    <source>
        <dbReference type="ARBA" id="ARBA00022692"/>
    </source>
</evidence>
<dbReference type="PANTHER" id="PTHR43424">
    <property type="entry name" value="LOCUS PUTATIVE PROTEIN 1-RELATED"/>
    <property type="match status" value="1"/>
</dbReference>
<keyword evidence="4 5" id="KW-0472">Membrane</keyword>
<feature type="transmembrane region" description="Helical" evidence="5">
    <location>
        <begin position="51"/>
        <end position="74"/>
    </location>
</feature>
<evidence type="ECO:0000256" key="5">
    <source>
        <dbReference type="SAM" id="Phobius"/>
    </source>
</evidence>
<dbReference type="KEGG" id="vfm:VFMJ11_0181"/>
<reference evidence="6 7" key="2">
    <citation type="journal article" date="2009" name="Nature">
        <title>A single regulatory gene is sufficient to alter bacterial host range.</title>
        <authorList>
            <person name="Mandel M.J."/>
            <person name="Wollenberg M.S."/>
            <person name="Stabb E.V."/>
            <person name="Visick K.L."/>
            <person name="Ruby E.G."/>
        </authorList>
    </citation>
    <scope>NUCLEOTIDE SEQUENCE [LARGE SCALE GENOMIC DNA]</scope>
    <source>
        <strain evidence="6 7">MJ11</strain>
    </source>
</reference>
<proteinExistence type="predicted"/>
<feature type="transmembrane region" description="Helical" evidence="5">
    <location>
        <begin position="80"/>
        <end position="100"/>
    </location>
</feature>
<name>B5FFW5_ALIFM</name>
<dbReference type="Proteomes" id="UP000001857">
    <property type="component" value="Chromosome I"/>
</dbReference>
<feature type="transmembrane region" description="Helical" evidence="5">
    <location>
        <begin position="256"/>
        <end position="277"/>
    </location>
</feature>
<feature type="transmembrane region" description="Helical" evidence="5">
    <location>
        <begin position="324"/>
        <end position="345"/>
    </location>
</feature>
<accession>B5FFW5</accession>
<organism evidence="6 7">
    <name type="scientific">Aliivibrio fischeri (strain MJ11)</name>
    <name type="common">Vibrio fischeri</name>
    <dbReference type="NCBI Taxonomy" id="388396"/>
    <lineage>
        <taxon>Bacteria</taxon>
        <taxon>Pseudomonadati</taxon>
        <taxon>Pseudomonadota</taxon>
        <taxon>Gammaproteobacteria</taxon>
        <taxon>Vibrionales</taxon>
        <taxon>Vibrionaceae</taxon>
        <taxon>Aliivibrio</taxon>
    </lineage>
</organism>
<evidence type="ECO:0000256" key="1">
    <source>
        <dbReference type="ARBA" id="ARBA00004141"/>
    </source>
</evidence>
<feature type="transmembrane region" description="Helical" evidence="5">
    <location>
        <begin position="351"/>
        <end position="372"/>
    </location>
</feature>
<dbReference type="AlphaFoldDB" id="B5FFW5"/>
<dbReference type="GO" id="GO:0016020">
    <property type="term" value="C:membrane"/>
    <property type="evidence" value="ECO:0007669"/>
    <property type="project" value="UniProtKB-SubCell"/>
</dbReference>
<sequence>MMPYLTRVLGTDGFGQVSLYLAWGSLFVICISYMQESCIVRYTFYYGKRSLHFLLMTGRIYSIVITIFFLIFSLIIKNEFFFFVVLYAFTSYLLKVELILRQALNQVFSYIAIQLTFSLSVSIFTIGLLELFGYTAELRVFAIIISNIISYFLAIIFFKSPIKLSRKPSFRISKLMLFYILSFASPLLINSACSFIKGQFDRIFIADLFTIEELGVYTAAFQLSSVVLLLVLAMSRTLEPYLYQRIKNNQVSFVKLLKFSIYFIPVVVIISILVEFIPEKLYLILLGDSYIGIKGFILPFVLSFSLLGIYTLFSIYLSYFGKTILIMKSNIVSALIYFICLFLFSKIGIEYIAFSTLISNLVLLVISGYYSYLISIRAII</sequence>
<dbReference type="PANTHER" id="PTHR43424:SF1">
    <property type="entry name" value="LOCUS PUTATIVE PROTEIN 1-RELATED"/>
    <property type="match status" value="1"/>
</dbReference>
<dbReference type="HOGENOM" id="CLU_022017_7_0_6"/>